<reference evidence="1 2" key="1">
    <citation type="journal article" date="2022" name="bioRxiv">
        <title>The genome of the oomycete Peronosclerospora sorghi, a cosmopolitan pathogen of maize and sorghum, is inflated with dispersed pseudogenes.</title>
        <authorList>
            <person name="Fletcher K."/>
            <person name="Martin F."/>
            <person name="Isakeit T."/>
            <person name="Cavanaugh K."/>
            <person name="Magill C."/>
            <person name="Michelmore R."/>
        </authorList>
    </citation>
    <scope>NUCLEOTIDE SEQUENCE [LARGE SCALE GENOMIC DNA]</scope>
    <source>
        <strain evidence="1">P6</strain>
    </source>
</reference>
<dbReference type="Proteomes" id="UP001163321">
    <property type="component" value="Chromosome 12"/>
</dbReference>
<accession>A0ACC0WJS1</accession>
<sequence length="114" mass="12861">MMSVLHSNRIGCFGLIDTKKQFTYKIDDLHSPESNLAPRYQPQRVEGAQYLIQKQRLLRDSTHVDAGHKGSRKLNHMHGLGSRSPLCCLTVQMGRTTAQISETTKSAEIYGYIV</sequence>
<dbReference type="EMBL" id="CM047591">
    <property type="protein sequence ID" value="KAI9918642.1"/>
    <property type="molecule type" value="Genomic_DNA"/>
</dbReference>
<evidence type="ECO:0000313" key="2">
    <source>
        <dbReference type="Proteomes" id="UP001163321"/>
    </source>
</evidence>
<organism evidence="1 2">
    <name type="scientific">Peronosclerospora sorghi</name>
    <dbReference type="NCBI Taxonomy" id="230839"/>
    <lineage>
        <taxon>Eukaryota</taxon>
        <taxon>Sar</taxon>
        <taxon>Stramenopiles</taxon>
        <taxon>Oomycota</taxon>
        <taxon>Peronosporomycetes</taxon>
        <taxon>Peronosporales</taxon>
        <taxon>Peronosporaceae</taxon>
        <taxon>Peronosclerospora</taxon>
    </lineage>
</organism>
<name>A0ACC0WJS1_9STRA</name>
<proteinExistence type="predicted"/>
<keyword evidence="2" id="KW-1185">Reference proteome</keyword>
<evidence type="ECO:0000313" key="1">
    <source>
        <dbReference type="EMBL" id="KAI9918642.1"/>
    </source>
</evidence>
<gene>
    <name evidence="1" type="ORF">PsorP6_012116</name>
</gene>
<protein>
    <submittedName>
        <fullName evidence="1">Uncharacterized protein</fullName>
    </submittedName>
</protein>
<comment type="caution">
    <text evidence="1">The sequence shown here is derived from an EMBL/GenBank/DDBJ whole genome shotgun (WGS) entry which is preliminary data.</text>
</comment>